<keyword evidence="12" id="KW-1185">Reference proteome</keyword>
<dbReference type="SUPFAM" id="SSF51556">
    <property type="entry name" value="Metallo-dependent hydrolases"/>
    <property type="match status" value="1"/>
</dbReference>
<feature type="binding site" evidence="7">
    <location>
        <position position="330"/>
    </location>
    <ligand>
        <name>N-formimidoyl-L-glutamate</name>
        <dbReference type="ChEBI" id="CHEBI:58928"/>
    </ligand>
</feature>
<comment type="catalytic activity">
    <reaction evidence="7">
        <text>4-imidazolone-5-propanoate + H2O = N-formimidoyl-L-glutamate</text>
        <dbReference type="Rhea" id="RHEA:23660"/>
        <dbReference type="ChEBI" id="CHEBI:15377"/>
        <dbReference type="ChEBI" id="CHEBI:58928"/>
        <dbReference type="ChEBI" id="CHEBI:77893"/>
        <dbReference type="EC" id="3.5.2.7"/>
    </reaction>
</comment>
<evidence type="ECO:0000313" key="12">
    <source>
        <dbReference type="Proteomes" id="UP001596432"/>
    </source>
</evidence>
<comment type="caution">
    <text evidence="7">Lacks conserved residue(s) required for the propagation of feature annotation.</text>
</comment>
<evidence type="ECO:0000256" key="5">
    <source>
        <dbReference type="ARBA" id="ARBA00022833"/>
    </source>
</evidence>
<evidence type="ECO:0000256" key="6">
    <source>
        <dbReference type="ARBA" id="ARBA00023004"/>
    </source>
</evidence>
<proteinExistence type="inferred from homology"/>
<dbReference type="Pfam" id="PF01979">
    <property type="entry name" value="Amidohydro_1"/>
    <property type="match status" value="1"/>
</dbReference>
<comment type="cofactor">
    <cofactor evidence="7">
        <name>Zn(2+)</name>
        <dbReference type="ChEBI" id="CHEBI:29105"/>
    </cofactor>
    <cofactor evidence="7">
        <name>Fe(3+)</name>
        <dbReference type="ChEBI" id="CHEBI:29034"/>
    </cofactor>
    <text evidence="7">Binds 1 zinc or iron ion per subunit.</text>
</comment>
<comment type="similarity">
    <text evidence="7">Belongs to the metallo-dependent hydrolases superfamily. HutI family.</text>
</comment>
<keyword evidence="6 7" id="KW-0408">Iron</keyword>
<dbReference type="InterPro" id="IPR011059">
    <property type="entry name" value="Metal-dep_hydrolase_composite"/>
</dbReference>
<evidence type="ECO:0000256" key="2">
    <source>
        <dbReference type="ARBA" id="ARBA00022723"/>
    </source>
</evidence>
<feature type="binding site" evidence="7">
    <location>
        <position position="328"/>
    </location>
    <ligand>
        <name>Zn(2+)</name>
        <dbReference type="ChEBI" id="CHEBI:29105"/>
    </ligand>
</feature>
<dbReference type="AlphaFoldDB" id="A0ABD5Y2I0"/>
<dbReference type="GO" id="GO:0005737">
    <property type="term" value="C:cytoplasm"/>
    <property type="evidence" value="ECO:0007669"/>
    <property type="project" value="UniProtKB-SubCell"/>
</dbReference>
<feature type="binding site" evidence="7">
    <location>
        <position position="257"/>
    </location>
    <ligand>
        <name>4-imidazolone-5-propanoate</name>
        <dbReference type="ChEBI" id="CHEBI:77893"/>
    </ligand>
</feature>
<feature type="domain" description="Amidohydrolase-related" evidence="9">
    <location>
        <begin position="71"/>
        <end position="412"/>
    </location>
</feature>
<dbReference type="InterPro" id="IPR032466">
    <property type="entry name" value="Metal_Hydrolase"/>
</dbReference>
<comment type="pathway">
    <text evidence="7">Amino-acid degradation; L-histidine degradation into L-glutamate; N-formimidoyl-L-glutamate from L-histidine: step 3/3.</text>
</comment>
<dbReference type="GO" id="GO:0050480">
    <property type="term" value="F:imidazolonepropionase activity"/>
    <property type="evidence" value="ECO:0007669"/>
    <property type="project" value="UniProtKB-UniRule"/>
</dbReference>
<feature type="compositionally biased region" description="Acidic residues" evidence="8">
    <location>
        <begin position="430"/>
        <end position="441"/>
    </location>
</feature>
<evidence type="ECO:0000256" key="1">
    <source>
        <dbReference type="ARBA" id="ARBA00012864"/>
    </source>
</evidence>
<dbReference type="Proteomes" id="UP001596432">
    <property type="component" value="Unassembled WGS sequence"/>
</dbReference>
<organism evidence="11 12">
    <name type="scientific">Halosimplex aquaticum</name>
    <dbReference type="NCBI Taxonomy" id="3026162"/>
    <lineage>
        <taxon>Archaea</taxon>
        <taxon>Methanobacteriati</taxon>
        <taxon>Methanobacteriota</taxon>
        <taxon>Stenosarchaea group</taxon>
        <taxon>Halobacteria</taxon>
        <taxon>Halobacteriales</taxon>
        <taxon>Haloarculaceae</taxon>
        <taxon>Halosimplex</taxon>
    </lineage>
</organism>
<feature type="region of interest" description="Disordered" evidence="8">
    <location>
        <begin position="414"/>
        <end position="441"/>
    </location>
</feature>
<dbReference type="FunFam" id="3.20.20.140:FF:000007">
    <property type="entry name" value="Imidazolonepropionase"/>
    <property type="match status" value="1"/>
</dbReference>
<feature type="binding site" evidence="7">
    <location>
        <position position="151"/>
    </location>
    <ligand>
        <name>N-formimidoyl-L-glutamate</name>
        <dbReference type="ChEBI" id="CHEBI:58928"/>
    </ligand>
</feature>
<evidence type="ECO:0000259" key="9">
    <source>
        <dbReference type="Pfam" id="PF01979"/>
    </source>
</evidence>
<keyword evidence="4 7" id="KW-0369">Histidine metabolism</keyword>
<feature type="binding site" evidence="7">
    <location>
        <position position="328"/>
    </location>
    <ligand>
        <name>Fe(3+)</name>
        <dbReference type="ChEBI" id="CHEBI:29034"/>
    </ligand>
</feature>
<feature type="binding site" evidence="7">
    <location>
        <position position="88"/>
    </location>
    <ligand>
        <name>4-imidazolone-5-propanoate</name>
        <dbReference type="ChEBI" id="CHEBI:77893"/>
    </ligand>
</feature>
<dbReference type="EMBL" id="JBHTAS010000001">
    <property type="protein sequence ID" value="MFC7138609.1"/>
    <property type="molecule type" value="Genomic_DNA"/>
</dbReference>
<dbReference type="RefSeq" id="WP_274324226.1">
    <property type="nucleotide sequence ID" value="NZ_CP118158.1"/>
</dbReference>
<comment type="function">
    <text evidence="7">Catalyzes the hydrolytic cleavage of the carbon-nitrogen bond in imidazolone-5-propanoate to yield N-formimidoyl-L-glutamate. It is the third step in the universal histidine degradation pathway.</text>
</comment>
<dbReference type="PANTHER" id="PTHR42752:SF1">
    <property type="entry name" value="IMIDAZOLONEPROPIONASE-RELATED"/>
    <property type="match status" value="1"/>
</dbReference>
<evidence type="ECO:0000256" key="3">
    <source>
        <dbReference type="ARBA" id="ARBA00022801"/>
    </source>
</evidence>
<dbReference type="InterPro" id="IPR006680">
    <property type="entry name" value="Amidohydro-rel"/>
</dbReference>
<evidence type="ECO:0000256" key="7">
    <source>
        <dbReference type="HAMAP-Rule" id="MF_00372"/>
    </source>
</evidence>
<feature type="binding site" evidence="7">
    <location>
        <position position="254"/>
    </location>
    <ligand>
        <name>Zn(2+)</name>
        <dbReference type="ChEBI" id="CHEBI:29105"/>
    </ligand>
</feature>
<gene>
    <name evidence="7 11" type="primary">hutI</name>
    <name evidence="11" type="ORF">ACFQMA_02015</name>
</gene>
<evidence type="ECO:0000256" key="8">
    <source>
        <dbReference type="SAM" id="MobiDB-lite"/>
    </source>
</evidence>
<protein>
    <recommendedName>
        <fullName evidence="1 7">Imidazolonepropionase</fullName>
        <ecNumber evidence="1 7">3.5.2.7</ecNumber>
    </recommendedName>
    <alternativeName>
        <fullName evidence="7">Imidazolone-5-propionate hydrolase</fullName>
    </alternativeName>
</protein>
<sequence length="441" mass="46019">MGDLTAVVRDAAEVATATGDLRGDDPAGVVEDAAVAVVDGGIAAVGPTEEVTREYPPENATHAVEARGRAVIPGYVDSHTHACFAGDRSDEFEAKLQGTTYGELLAAGGGIHRTVRATRAASDGELLDNLLDQLDVMVAHGTTTVEVKSGYGLDTETELRMLDVIDRADDRHPVDVVPTFMGAHAVPRDYDGDGDAVDADDYVDRVASEQLPAVADQGIAEFCDVFCDEGAFTVEQSRRVLEAGREHGLTPKVHAEELAHRGGTKLAAEVGAASADHLLHATDEDVQALIDTDVTPVLLPGTAFGLGADYADGRAMVDAGAPVAVATDFNPNCHSQSMAFASALACVEMGLTPAEALVAGTRNGARALDREALGTIREGASADLVVLDAPSHVHVPYSYGINRVATVLKAGRPVVGPEWTGEPGDSPRDEPDDESEGENDE</sequence>
<evidence type="ECO:0000259" key="10">
    <source>
        <dbReference type="Pfam" id="PF22039"/>
    </source>
</evidence>
<feature type="binding site" evidence="7">
    <location>
        <position position="151"/>
    </location>
    <ligand>
        <name>4-imidazolone-5-propanoate</name>
        <dbReference type="ChEBI" id="CHEBI:77893"/>
    </ligand>
</feature>
<accession>A0ABD5Y2I0</accession>
<feature type="binding site" evidence="7">
    <location>
        <position position="79"/>
    </location>
    <ligand>
        <name>Zn(2+)</name>
        <dbReference type="ChEBI" id="CHEBI:29105"/>
    </ligand>
</feature>
<dbReference type="PANTHER" id="PTHR42752">
    <property type="entry name" value="IMIDAZOLONEPROPIONASE"/>
    <property type="match status" value="1"/>
</dbReference>
<evidence type="ECO:0000313" key="11">
    <source>
        <dbReference type="EMBL" id="MFC7138609.1"/>
    </source>
</evidence>
<keyword evidence="5 7" id="KW-0862">Zinc</keyword>
<evidence type="ECO:0000256" key="4">
    <source>
        <dbReference type="ARBA" id="ARBA00022808"/>
    </source>
</evidence>
<keyword evidence="2 7" id="KW-0479">Metal-binding</keyword>
<keyword evidence="7" id="KW-0963">Cytoplasm</keyword>
<comment type="caution">
    <text evidence="11">The sequence shown here is derived from an EMBL/GenBank/DDBJ whole genome shotgun (WGS) entry which is preliminary data.</text>
</comment>
<dbReference type="GO" id="GO:0008270">
    <property type="term" value="F:zinc ion binding"/>
    <property type="evidence" value="ECO:0007669"/>
    <property type="project" value="UniProtKB-UniRule"/>
</dbReference>
<dbReference type="SUPFAM" id="SSF51338">
    <property type="entry name" value="Composite domain of metallo-dependent hydrolases"/>
    <property type="match status" value="1"/>
</dbReference>
<dbReference type="InterPro" id="IPR054418">
    <property type="entry name" value="MQNX/HUTI_composite_N"/>
</dbReference>
<keyword evidence="3 7" id="KW-0378">Hydrolase</keyword>
<name>A0ABD5Y2I0_9EURY</name>
<dbReference type="InterPro" id="IPR005920">
    <property type="entry name" value="HutI"/>
</dbReference>
<feature type="binding site" evidence="7">
    <location>
        <position position="79"/>
    </location>
    <ligand>
        <name>Fe(3+)</name>
        <dbReference type="ChEBI" id="CHEBI:29034"/>
    </ligand>
</feature>
<dbReference type="Pfam" id="PF22039">
    <property type="entry name" value="HUTI_composite_bact"/>
    <property type="match status" value="1"/>
</dbReference>
<dbReference type="NCBIfam" id="TIGR01224">
    <property type="entry name" value="hutI"/>
    <property type="match status" value="1"/>
</dbReference>
<reference evidence="11 12" key="1">
    <citation type="journal article" date="2019" name="Int. J. Syst. Evol. Microbiol.">
        <title>The Global Catalogue of Microorganisms (GCM) 10K type strain sequencing project: providing services to taxonomists for standard genome sequencing and annotation.</title>
        <authorList>
            <consortium name="The Broad Institute Genomics Platform"/>
            <consortium name="The Broad Institute Genome Sequencing Center for Infectious Disease"/>
            <person name="Wu L."/>
            <person name="Ma J."/>
        </authorList>
    </citation>
    <scope>NUCLEOTIDE SEQUENCE [LARGE SCALE GENOMIC DNA]</scope>
    <source>
        <strain evidence="11 12">XZYJT29</strain>
    </source>
</reference>
<dbReference type="HAMAP" id="MF_00372">
    <property type="entry name" value="HutI"/>
    <property type="match status" value="1"/>
</dbReference>
<feature type="binding site" evidence="7">
    <location>
        <position position="184"/>
    </location>
    <ligand>
        <name>4-imidazolone-5-propanoate</name>
        <dbReference type="ChEBI" id="CHEBI:77893"/>
    </ligand>
</feature>
<dbReference type="GO" id="GO:0005506">
    <property type="term" value="F:iron ion binding"/>
    <property type="evidence" value="ECO:0007669"/>
    <property type="project" value="UniProtKB-UniRule"/>
</dbReference>
<dbReference type="GeneID" id="78818850"/>
<dbReference type="Gene3D" id="2.30.40.10">
    <property type="entry name" value="Urease, subunit C, domain 1"/>
    <property type="match status" value="1"/>
</dbReference>
<feature type="domain" description="Aminodeoxyfutalosine deaminase/Imidazolonepropionase-like composite" evidence="10">
    <location>
        <begin position="33"/>
        <end position="56"/>
    </location>
</feature>
<dbReference type="GO" id="GO:0019556">
    <property type="term" value="P:L-histidine catabolic process to glutamate and formamide"/>
    <property type="evidence" value="ECO:0007669"/>
    <property type="project" value="UniProtKB-UniRule"/>
</dbReference>
<feature type="binding site" evidence="7">
    <location>
        <position position="81"/>
    </location>
    <ligand>
        <name>Zn(2+)</name>
        <dbReference type="ChEBI" id="CHEBI:29105"/>
    </ligand>
</feature>
<comment type="subcellular location">
    <subcellularLocation>
        <location evidence="7">Cytoplasm</location>
    </subcellularLocation>
</comment>
<feature type="binding site" evidence="7">
    <location>
        <position position="81"/>
    </location>
    <ligand>
        <name>Fe(3+)</name>
        <dbReference type="ChEBI" id="CHEBI:29034"/>
    </ligand>
</feature>
<dbReference type="Gene3D" id="3.20.20.140">
    <property type="entry name" value="Metal-dependent hydrolases"/>
    <property type="match status" value="1"/>
</dbReference>
<dbReference type="CDD" id="cd01296">
    <property type="entry name" value="Imidazolone-5PH"/>
    <property type="match status" value="1"/>
</dbReference>
<feature type="binding site" evidence="7">
    <location>
        <position position="254"/>
    </location>
    <ligand>
        <name>Fe(3+)</name>
        <dbReference type="ChEBI" id="CHEBI:29034"/>
    </ligand>
</feature>
<dbReference type="EC" id="3.5.2.7" evidence="1 7"/>